<dbReference type="EMBL" id="QUOU01000001">
    <property type="protein sequence ID" value="REL29011.1"/>
    <property type="molecule type" value="Genomic_DNA"/>
</dbReference>
<keyword evidence="3" id="KW-1133">Transmembrane helix</keyword>
<dbReference type="GO" id="GO:1990281">
    <property type="term" value="C:efflux pump complex"/>
    <property type="evidence" value="ECO:0007669"/>
    <property type="project" value="TreeGrafter"/>
</dbReference>
<organism evidence="5 6">
    <name type="scientific">Thalassotalea euphylliae</name>
    <dbReference type="NCBI Taxonomy" id="1655234"/>
    <lineage>
        <taxon>Bacteria</taxon>
        <taxon>Pseudomonadati</taxon>
        <taxon>Pseudomonadota</taxon>
        <taxon>Gammaproteobacteria</taxon>
        <taxon>Alteromonadales</taxon>
        <taxon>Colwelliaceae</taxon>
        <taxon>Thalassotalea</taxon>
    </lineage>
</organism>
<dbReference type="NCBIfam" id="TIGR01730">
    <property type="entry name" value="RND_mfp"/>
    <property type="match status" value="1"/>
</dbReference>
<keyword evidence="3" id="KW-0812">Transmembrane</keyword>
<dbReference type="SUPFAM" id="SSF111369">
    <property type="entry name" value="HlyD-like secretion proteins"/>
    <property type="match status" value="1"/>
</dbReference>
<name>A0A3E0TWF7_9GAMM</name>
<dbReference type="InterPro" id="IPR058625">
    <property type="entry name" value="MdtA-like_BSH"/>
</dbReference>
<dbReference type="AlphaFoldDB" id="A0A3E0TWF7"/>
<proteinExistence type="inferred from homology"/>
<dbReference type="GO" id="GO:0015562">
    <property type="term" value="F:efflux transmembrane transporter activity"/>
    <property type="evidence" value="ECO:0007669"/>
    <property type="project" value="TreeGrafter"/>
</dbReference>
<evidence type="ECO:0000256" key="2">
    <source>
        <dbReference type="SAM" id="MobiDB-lite"/>
    </source>
</evidence>
<feature type="transmembrane region" description="Helical" evidence="3">
    <location>
        <begin position="7"/>
        <end position="27"/>
    </location>
</feature>
<reference evidence="5 6" key="1">
    <citation type="submission" date="2018-08" db="EMBL/GenBank/DDBJ databases">
        <title>Thalassotalea euphylliae genome.</title>
        <authorList>
            <person name="Summers S."/>
            <person name="Rice S.A."/>
            <person name="Freckelton M.L."/>
            <person name="Nedved B.T."/>
            <person name="Hadfield M.G."/>
        </authorList>
    </citation>
    <scope>NUCLEOTIDE SEQUENCE [LARGE SCALE GENOMIC DNA]</scope>
    <source>
        <strain evidence="5 6">H1</strain>
    </source>
</reference>
<protein>
    <submittedName>
        <fullName evidence="5">Efflux RND transporter periplasmic adaptor subunit</fullName>
    </submittedName>
</protein>
<feature type="region of interest" description="Disordered" evidence="2">
    <location>
        <begin position="374"/>
        <end position="400"/>
    </location>
</feature>
<comment type="caution">
    <text evidence="5">The sequence shown here is derived from an EMBL/GenBank/DDBJ whole genome shotgun (WGS) entry which is preliminary data.</text>
</comment>
<dbReference type="Gene3D" id="2.40.420.20">
    <property type="match status" value="1"/>
</dbReference>
<evidence type="ECO:0000313" key="6">
    <source>
        <dbReference type="Proteomes" id="UP000256478"/>
    </source>
</evidence>
<dbReference type="Gene3D" id="2.40.30.170">
    <property type="match status" value="1"/>
</dbReference>
<dbReference type="InterPro" id="IPR006143">
    <property type="entry name" value="RND_pump_MFP"/>
</dbReference>
<evidence type="ECO:0000256" key="3">
    <source>
        <dbReference type="SAM" id="Phobius"/>
    </source>
</evidence>
<dbReference type="RefSeq" id="WP_116010034.1">
    <property type="nucleotide sequence ID" value="NZ_QUOU01000001.1"/>
</dbReference>
<evidence type="ECO:0000313" key="5">
    <source>
        <dbReference type="EMBL" id="REL29011.1"/>
    </source>
</evidence>
<dbReference type="Gene3D" id="2.40.50.100">
    <property type="match status" value="1"/>
</dbReference>
<gene>
    <name evidence="5" type="ORF">DXX93_18340</name>
</gene>
<dbReference type="PANTHER" id="PTHR30469:SF12">
    <property type="entry name" value="MULTIDRUG RESISTANCE PROTEIN MDTA"/>
    <property type="match status" value="1"/>
</dbReference>
<dbReference type="PANTHER" id="PTHR30469">
    <property type="entry name" value="MULTIDRUG RESISTANCE PROTEIN MDTA"/>
    <property type="match status" value="1"/>
</dbReference>
<evidence type="ECO:0000256" key="1">
    <source>
        <dbReference type="ARBA" id="ARBA00009477"/>
    </source>
</evidence>
<feature type="domain" description="Multidrug resistance protein MdtA-like barrel-sandwich hybrid" evidence="4">
    <location>
        <begin position="70"/>
        <end position="207"/>
    </location>
</feature>
<comment type="similarity">
    <text evidence="1">Belongs to the membrane fusion protein (MFP) (TC 8.A.1) family.</text>
</comment>
<dbReference type="Pfam" id="PF25917">
    <property type="entry name" value="BSH_RND"/>
    <property type="match status" value="1"/>
</dbReference>
<keyword evidence="3" id="KW-0472">Membrane</keyword>
<sequence>MTRKKQIIIPIIILVSGILIFMALSSMKKPPEEKPEVDNTPIVAVEPVSVGPMHLKVGSHGVVVPKYETELVAQVNGQIVELSSAFVRGGFVEKGQLLARIDPSDYEAALIDAEANLASSQASLETERAQGKVAESEWRKITDALPTELSLRKPQLAQELAHVKAAEARVLRAKRDLERTEIRAPYDAMIEMRSIGLGSYVGTGSAVGKLLGTAIAEVRLPVADNQLQFLIEEGKAASVTLKGTFAGQETQWQAQIARGEGVVDNTSRMSYLVAEIKDPYALTDSSHKPLRFGAYVNADIYGLILASATTVPRYLVENERIAILDSDSKLRYVSVDIIRQDGASLVIGGGLNQGDRLIVSALDYPVDGMALALESDKQDSEESSENSGETQVASVTAAVE</sequence>
<evidence type="ECO:0000259" key="4">
    <source>
        <dbReference type="Pfam" id="PF25917"/>
    </source>
</evidence>
<dbReference type="Proteomes" id="UP000256478">
    <property type="component" value="Unassembled WGS sequence"/>
</dbReference>
<accession>A0A3E0TWF7</accession>
<dbReference type="OrthoDB" id="5730196at2"/>
<dbReference type="Gene3D" id="1.10.287.470">
    <property type="entry name" value="Helix hairpin bin"/>
    <property type="match status" value="1"/>
</dbReference>